<evidence type="ECO:0000256" key="8">
    <source>
        <dbReference type="SAM" id="SignalP"/>
    </source>
</evidence>
<dbReference type="EC" id="3.1.4.4" evidence="3"/>
<keyword evidence="5" id="KW-0442">Lipid degradation</keyword>
<feature type="chain" id="PRO_5045535920" description="phospholipase D" evidence="8">
    <location>
        <begin position="28"/>
        <end position="448"/>
    </location>
</feature>
<dbReference type="Gene3D" id="3.30.870.10">
    <property type="entry name" value="Endonuclease Chain A"/>
    <property type="match status" value="2"/>
</dbReference>
<feature type="domain" description="Phospholipase D-like" evidence="9">
    <location>
        <begin position="279"/>
        <end position="400"/>
    </location>
</feature>
<keyword evidence="4" id="KW-0378">Hydrolase</keyword>
<sequence>MRRIAIASGGVAIAAALVVTDVGTASAAVPATPAASPARPATPAKAAKTAKGAKGKAAKRKKYYVAQGPRFNLPTGNAYQQGAIDTYVKKLIRHAPAGSEIDVSLFRLQTDGMARELVRAHKRKAKVRVVIDSDSLKKRGHVYTYLRKNLGSSTKRRSWILTCPKGRGCIAPHVKGQWSKNHNKFYAFSRTYDSRNVVVQTSGNATGGMYNQYNDAYTMVDAKLYTAYRRYFYDLAKRRPNGNYYRTRSSGMRSVSYFPKASGDPIVDALKKVSCKGGTRLRLSSGMFTRTSVSRQLSKLDDAGCDVKVVSGSLGESAAKALAKPGPHGGPAVHVFTPKQAKQAHSKYLLIDGVYAGHRRKMVMTGSHSYTTAALRLNDESMLTIPYSGTYGVYLRNFNRVYAAAYGRLSIAPWNPTKTVPDNAVDPENEPVTTKELNLPETEAPATP</sequence>
<dbReference type="Proteomes" id="UP001596380">
    <property type="component" value="Unassembled WGS sequence"/>
</dbReference>
<dbReference type="PANTHER" id="PTHR43856">
    <property type="entry name" value="CARDIOLIPIN HYDROLASE"/>
    <property type="match status" value="1"/>
</dbReference>
<dbReference type="InterPro" id="IPR025202">
    <property type="entry name" value="PLD-like_dom"/>
</dbReference>
<dbReference type="SUPFAM" id="SSF56024">
    <property type="entry name" value="Phospholipase D/nuclease"/>
    <property type="match status" value="2"/>
</dbReference>
<dbReference type="InterPro" id="IPR051406">
    <property type="entry name" value="PLD_domain"/>
</dbReference>
<keyword evidence="11" id="KW-1185">Reference proteome</keyword>
<evidence type="ECO:0000256" key="2">
    <source>
        <dbReference type="ARBA" id="ARBA00008664"/>
    </source>
</evidence>
<evidence type="ECO:0000256" key="1">
    <source>
        <dbReference type="ARBA" id="ARBA00000798"/>
    </source>
</evidence>
<protein>
    <recommendedName>
        <fullName evidence="3">phospholipase D</fullName>
        <ecNumber evidence="3">3.1.4.4</ecNumber>
    </recommendedName>
</protein>
<evidence type="ECO:0000256" key="5">
    <source>
        <dbReference type="ARBA" id="ARBA00022963"/>
    </source>
</evidence>
<gene>
    <name evidence="10" type="ORF">ACFQKB_31510</name>
</gene>
<keyword evidence="8" id="KW-0732">Signal</keyword>
<accession>A0ABW2CTE8</accession>
<comment type="similarity">
    <text evidence="2">Belongs to the phospholipase D family.</text>
</comment>
<proteinExistence type="inferred from homology"/>
<evidence type="ECO:0000313" key="11">
    <source>
        <dbReference type="Proteomes" id="UP001596380"/>
    </source>
</evidence>
<feature type="region of interest" description="Disordered" evidence="7">
    <location>
        <begin position="29"/>
        <end position="54"/>
    </location>
</feature>
<comment type="catalytic activity">
    <reaction evidence="1">
        <text>a 1,2-diacyl-sn-glycero-3-phosphocholine + H2O = a 1,2-diacyl-sn-glycero-3-phosphate + choline + H(+)</text>
        <dbReference type="Rhea" id="RHEA:14445"/>
        <dbReference type="ChEBI" id="CHEBI:15354"/>
        <dbReference type="ChEBI" id="CHEBI:15377"/>
        <dbReference type="ChEBI" id="CHEBI:15378"/>
        <dbReference type="ChEBI" id="CHEBI:57643"/>
        <dbReference type="ChEBI" id="CHEBI:58608"/>
        <dbReference type="EC" id="3.1.4.4"/>
    </reaction>
</comment>
<dbReference type="PANTHER" id="PTHR43856:SF1">
    <property type="entry name" value="MITOCHONDRIAL CARDIOLIPIN HYDROLASE"/>
    <property type="match status" value="1"/>
</dbReference>
<reference evidence="11" key="1">
    <citation type="journal article" date="2019" name="Int. J. Syst. Evol. Microbiol.">
        <title>The Global Catalogue of Microorganisms (GCM) 10K type strain sequencing project: providing services to taxonomists for standard genome sequencing and annotation.</title>
        <authorList>
            <consortium name="The Broad Institute Genomics Platform"/>
            <consortium name="The Broad Institute Genome Sequencing Center for Infectious Disease"/>
            <person name="Wu L."/>
            <person name="Ma J."/>
        </authorList>
    </citation>
    <scope>NUCLEOTIDE SEQUENCE [LARGE SCALE GENOMIC DNA]</scope>
    <source>
        <strain evidence="11">JCM 3369</strain>
    </source>
</reference>
<dbReference type="Pfam" id="PF13091">
    <property type="entry name" value="PLDc_2"/>
    <property type="match status" value="1"/>
</dbReference>
<evidence type="ECO:0000256" key="4">
    <source>
        <dbReference type="ARBA" id="ARBA00022801"/>
    </source>
</evidence>
<evidence type="ECO:0000313" key="10">
    <source>
        <dbReference type="EMBL" id="MFC6884323.1"/>
    </source>
</evidence>
<organism evidence="10 11">
    <name type="scientific">Actinomadura yumaensis</name>
    <dbReference type="NCBI Taxonomy" id="111807"/>
    <lineage>
        <taxon>Bacteria</taxon>
        <taxon>Bacillati</taxon>
        <taxon>Actinomycetota</taxon>
        <taxon>Actinomycetes</taxon>
        <taxon>Streptosporangiales</taxon>
        <taxon>Thermomonosporaceae</taxon>
        <taxon>Actinomadura</taxon>
    </lineage>
</organism>
<feature type="signal peptide" evidence="8">
    <location>
        <begin position="1"/>
        <end position="27"/>
    </location>
</feature>
<feature type="compositionally biased region" description="Low complexity" evidence="7">
    <location>
        <begin position="29"/>
        <end position="50"/>
    </location>
</feature>
<evidence type="ECO:0000256" key="6">
    <source>
        <dbReference type="ARBA" id="ARBA00023098"/>
    </source>
</evidence>
<dbReference type="EMBL" id="JBHSXS010000026">
    <property type="protein sequence ID" value="MFC6884323.1"/>
    <property type="molecule type" value="Genomic_DNA"/>
</dbReference>
<evidence type="ECO:0000256" key="7">
    <source>
        <dbReference type="SAM" id="MobiDB-lite"/>
    </source>
</evidence>
<keyword evidence="6" id="KW-0443">Lipid metabolism</keyword>
<comment type="caution">
    <text evidence="10">The sequence shown here is derived from an EMBL/GenBank/DDBJ whole genome shotgun (WGS) entry which is preliminary data.</text>
</comment>
<feature type="region of interest" description="Disordered" evidence="7">
    <location>
        <begin position="418"/>
        <end position="448"/>
    </location>
</feature>
<dbReference type="RefSeq" id="WP_160821878.1">
    <property type="nucleotide sequence ID" value="NZ_JBHSXS010000026.1"/>
</dbReference>
<evidence type="ECO:0000256" key="3">
    <source>
        <dbReference type="ARBA" id="ARBA00012027"/>
    </source>
</evidence>
<name>A0ABW2CTE8_9ACTN</name>
<evidence type="ECO:0000259" key="9">
    <source>
        <dbReference type="Pfam" id="PF13091"/>
    </source>
</evidence>